<reference evidence="1 2" key="1">
    <citation type="submission" date="2019-05" db="EMBL/GenBank/DDBJ databases">
        <title>Another draft genome of Portunus trituberculatus and its Hox gene families provides insights of decapod evolution.</title>
        <authorList>
            <person name="Jeong J.-H."/>
            <person name="Song I."/>
            <person name="Kim S."/>
            <person name="Choi T."/>
            <person name="Kim D."/>
            <person name="Ryu S."/>
            <person name="Kim W."/>
        </authorList>
    </citation>
    <scope>NUCLEOTIDE SEQUENCE [LARGE SCALE GENOMIC DNA]</scope>
    <source>
        <tissue evidence="1">Muscle</tissue>
    </source>
</reference>
<proteinExistence type="predicted"/>
<protein>
    <submittedName>
        <fullName evidence="1">Uncharacterized protein</fullName>
    </submittedName>
</protein>
<gene>
    <name evidence="1" type="ORF">E2C01_061340</name>
</gene>
<accession>A0A5B7HES6</accession>
<comment type="caution">
    <text evidence="1">The sequence shown here is derived from an EMBL/GenBank/DDBJ whole genome shotgun (WGS) entry which is preliminary data.</text>
</comment>
<evidence type="ECO:0000313" key="2">
    <source>
        <dbReference type="Proteomes" id="UP000324222"/>
    </source>
</evidence>
<name>A0A5B7HES6_PORTR</name>
<sequence>MEVYVQAKCEKSGKDTWQQRSTDLCRGVARVEQEWSRKVQPRRCCGSVEVCRDGELVTPQQTLGGQGAARAYWVQPWSCRAASRRSRRMRR</sequence>
<keyword evidence="2" id="KW-1185">Reference proteome</keyword>
<dbReference type="AlphaFoldDB" id="A0A5B7HES6"/>
<dbReference type="Proteomes" id="UP000324222">
    <property type="component" value="Unassembled WGS sequence"/>
</dbReference>
<dbReference type="EMBL" id="VSRR010025843">
    <property type="protein sequence ID" value="MPC67174.1"/>
    <property type="molecule type" value="Genomic_DNA"/>
</dbReference>
<organism evidence="1 2">
    <name type="scientific">Portunus trituberculatus</name>
    <name type="common">Swimming crab</name>
    <name type="synonym">Neptunus trituberculatus</name>
    <dbReference type="NCBI Taxonomy" id="210409"/>
    <lineage>
        <taxon>Eukaryota</taxon>
        <taxon>Metazoa</taxon>
        <taxon>Ecdysozoa</taxon>
        <taxon>Arthropoda</taxon>
        <taxon>Crustacea</taxon>
        <taxon>Multicrustacea</taxon>
        <taxon>Malacostraca</taxon>
        <taxon>Eumalacostraca</taxon>
        <taxon>Eucarida</taxon>
        <taxon>Decapoda</taxon>
        <taxon>Pleocyemata</taxon>
        <taxon>Brachyura</taxon>
        <taxon>Eubrachyura</taxon>
        <taxon>Portunoidea</taxon>
        <taxon>Portunidae</taxon>
        <taxon>Portuninae</taxon>
        <taxon>Portunus</taxon>
    </lineage>
</organism>
<evidence type="ECO:0000313" key="1">
    <source>
        <dbReference type="EMBL" id="MPC67174.1"/>
    </source>
</evidence>